<dbReference type="InterPro" id="IPR006094">
    <property type="entry name" value="Oxid_FAD_bind_N"/>
</dbReference>
<evidence type="ECO:0000313" key="12">
    <source>
        <dbReference type="Proteomes" id="UP000190312"/>
    </source>
</evidence>
<dbReference type="Pfam" id="PF01565">
    <property type="entry name" value="FAD_binding_4"/>
    <property type="match status" value="1"/>
</dbReference>
<reference evidence="11 12" key="1">
    <citation type="submission" date="2016-10" db="EMBL/GenBank/DDBJ databases">
        <title>Genome sequencing of Aspergillus oryzae BCC7051.</title>
        <authorList>
            <person name="Thammarongtham C."/>
            <person name="Vorapreeda T."/>
            <person name="Nookaew I."/>
            <person name="Srisuk T."/>
            <person name="Land M."/>
            <person name="Jeennor S."/>
            <person name="Laoteng K."/>
        </authorList>
    </citation>
    <scope>NUCLEOTIDE SEQUENCE [LARGE SCALE GENOMIC DNA]</scope>
    <source>
        <strain evidence="11 12">BCC7051</strain>
    </source>
</reference>
<feature type="transmembrane region" description="Helical" evidence="9">
    <location>
        <begin position="12"/>
        <end position="33"/>
    </location>
</feature>
<organism evidence="11 12">
    <name type="scientific">Aspergillus oryzae</name>
    <name type="common">Yellow koji mold</name>
    <dbReference type="NCBI Taxonomy" id="5062"/>
    <lineage>
        <taxon>Eukaryota</taxon>
        <taxon>Fungi</taxon>
        <taxon>Dikarya</taxon>
        <taxon>Ascomycota</taxon>
        <taxon>Pezizomycotina</taxon>
        <taxon>Eurotiomycetes</taxon>
        <taxon>Eurotiomycetidae</taxon>
        <taxon>Eurotiales</taxon>
        <taxon>Aspergillaceae</taxon>
        <taxon>Aspergillus</taxon>
        <taxon>Aspergillus subgen. Circumdati</taxon>
    </lineage>
</organism>
<dbReference type="GO" id="GO:0020037">
    <property type="term" value="F:heme binding"/>
    <property type="evidence" value="ECO:0007669"/>
    <property type="project" value="InterPro"/>
</dbReference>
<dbReference type="InterPro" id="IPR016169">
    <property type="entry name" value="FAD-bd_PCMH_sub2"/>
</dbReference>
<dbReference type="OrthoDB" id="1470350at2759"/>
<dbReference type="InterPro" id="IPR016166">
    <property type="entry name" value="FAD-bd_PCMH"/>
</dbReference>
<keyword evidence="5" id="KW-0560">Oxidoreductase</keyword>
<dbReference type="InterPro" id="IPR050121">
    <property type="entry name" value="Cytochrome_P450_monoxygenase"/>
</dbReference>
<keyword evidence="4 8" id="KW-0479">Metal-binding</keyword>
<dbReference type="Gene3D" id="3.30.465.10">
    <property type="match status" value="1"/>
</dbReference>
<dbReference type="PRINTS" id="PR00463">
    <property type="entry name" value="EP450I"/>
</dbReference>
<dbReference type="Pfam" id="PF00067">
    <property type="entry name" value="p450"/>
    <property type="match status" value="1"/>
</dbReference>
<evidence type="ECO:0000256" key="6">
    <source>
        <dbReference type="ARBA" id="ARBA00023004"/>
    </source>
</evidence>
<dbReference type="CDD" id="cd11058">
    <property type="entry name" value="CYP60B-like"/>
    <property type="match status" value="1"/>
</dbReference>
<evidence type="ECO:0000313" key="11">
    <source>
        <dbReference type="EMBL" id="OOO13170.1"/>
    </source>
</evidence>
<evidence type="ECO:0000256" key="8">
    <source>
        <dbReference type="PIRSR" id="PIRSR602401-1"/>
    </source>
</evidence>
<evidence type="ECO:0000256" key="5">
    <source>
        <dbReference type="ARBA" id="ARBA00023002"/>
    </source>
</evidence>
<dbReference type="PANTHER" id="PTHR24305">
    <property type="entry name" value="CYTOCHROME P450"/>
    <property type="match status" value="1"/>
</dbReference>
<evidence type="ECO:0000256" key="9">
    <source>
        <dbReference type="SAM" id="Phobius"/>
    </source>
</evidence>
<dbReference type="GO" id="GO:0005506">
    <property type="term" value="F:iron ion binding"/>
    <property type="evidence" value="ECO:0007669"/>
    <property type="project" value="InterPro"/>
</dbReference>
<evidence type="ECO:0000256" key="7">
    <source>
        <dbReference type="ARBA" id="ARBA00023033"/>
    </source>
</evidence>
<dbReference type="GO" id="GO:0071949">
    <property type="term" value="F:FAD binding"/>
    <property type="evidence" value="ECO:0007669"/>
    <property type="project" value="InterPro"/>
</dbReference>
<dbReference type="GO" id="GO:0016705">
    <property type="term" value="F:oxidoreductase activity, acting on paired donors, with incorporation or reduction of molecular oxygen"/>
    <property type="evidence" value="ECO:0007669"/>
    <property type="project" value="InterPro"/>
</dbReference>
<feature type="binding site" description="axial binding residue" evidence="8">
    <location>
        <position position="437"/>
    </location>
    <ligand>
        <name>heme</name>
        <dbReference type="ChEBI" id="CHEBI:30413"/>
    </ligand>
    <ligandPart>
        <name>Fe</name>
        <dbReference type="ChEBI" id="CHEBI:18248"/>
    </ligandPart>
</feature>
<name>A0A1S9DVZ9_ASPOZ</name>
<dbReference type="SUPFAM" id="SSF48264">
    <property type="entry name" value="Cytochrome P450"/>
    <property type="match status" value="1"/>
</dbReference>
<dbReference type="Gene3D" id="1.10.630.10">
    <property type="entry name" value="Cytochrome P450"/>
    <property type="match status" value="1"/>
</dbReference>
<dbReference type="VEuPathDB" id="FungiDB:AO090005000553"/>
<keyword evidence="6 8" id="KW-0408">Iron</keyword>
<dbReference type="PROSITE" id="PS00086">
    <property type="entry name" value="CYTOCHROME_P450"/>
    <property type="match status" value="1"/>
</dbReference>
<feature type="domain" description="FAD-binding PCMH-type" evidence="10">
    <location>
        <begin position="604"/>
        <end position="773"/>
    </location>
</feature>
<dbReference type="AlphaFoldDB" id="A0A1S9DVZ9"/>
<dbReference type="VEuPathDB" id="FungiDB:AO090005000554"/>
<dbReference type="InterPro" id="IPR017972">
    <property type="entry name" value="Cyt_P450_CS"/>
</dbReference>
<dbReference type="PRINTS" id="PR00385">
    <property type="entry name" value="P450"/>
</dbReference>
<dbReference type="GO" id="GO:0004497">
    <property type="term" value="F:monooxygenase activity"/>
    <property type="evidence" value="ECO:0007669"/>
    <property type="project" value="UniProtKB-KW"/>
</dbReference>
<dbReference type="InterPro" id="IPR036396">
    <property type="entry name" value="Cyt_P450_sf"/>
</dbReference>
<dbReference type="PANTHER" id="PTHR24305:SF230">
    <property type="entry name" value="P450, PUTATIVE (EUROFUNG)-RELATED"/>
    <property type="match status" value="1"/>
</dbReference>
<dbReference type="GO" id="GO:0045122">
    <property type="term" value="P:aflatoxin biosynthetic process"/>
    <property type="evidence" value="ECO:0007669"/>
    <property type="project" value="UniProtKB-ARBA"/>
</dbReference>
<dbReference type="eggNOG" id="KOG1231">
    <property type="taxonomic scope" value="Eukaryota"/>
</dbReference>
<evidence type="ECO:0000256" key="4">
    <source>
        <dbReference type="ARBA" id="ARBA00022723"/>
    </source>
</evidence>
<evidence type="ECO:0000256" key="1">
    <source>
        <dbReference type="ARBA" id="ARBA00001971"/>
    </source>
</evidence>
<evidence type="ECO:0000256" key="2">
    <source>
        <dbReference type="ARBA" id="ARBA00010617"/>
    </source>
</evidence>
<dbReference type="InterPro" id="IPR001128">
    <property type="entry name" value="Cyt_P450"/>
</dbReference>
<keyword evidence="3 8" id="KW-0349">Heme</keyword>
<dbReference type="FunFam" id="1.10.630.10:FF:000047">
    <property type="entry name" value="Cytochrome P450 monooxygenase"/>
    <property type="match status" value="1"/>
</dbReference>
<protein>
    <submittedName>
        <fullName evidence="11">Cytochrome P450</fullName>
    </submittedName>
</protein>
<dbReference type="EMBL" id="MKZY01000002">
    <property type="protein sequence ID" value="OOO13170.1"/>
    <property type="molecule type" value="Genomic_DNA"/>
</dbReference>
<accession>A0A1S9DVZ9</accession>
<dbReference type="SUPFAM" id="SSF56176">
    <property type="entry name" value="FAD-binding/transporter-associated domain-like"/>
    <property type="match status" value="1"/>
</dbReference>
<comment type="cofactor">
    <cofactor evidence="1 8">
        <name>heme</name>
        <dbReference type="ChEBI" id="CHEBI:30413"/>
    </cofactor>
</comment>
<keyword evidence="9" id="KW-1133">Transmembrane helix</keyword>
<comment type="similarity">
    <text evidence="2">Belongs to the cytochrome P450 family.</text>
</comment>
<keyword evidence="9" id="KW-0472">Membrane</keyword>
<keyword evidence="9" id="KW-0812">Transmembrane</keyword>
<dbReference type="PROSITE" id="PS51387">
    <property type="entry name" value="FAD_PCMH"/>
    <property type="match status" value="1"/>
</dbReference>
<sequence>MSTAALVNAKSVLIATISAPIIYMLGMAIYNVYFHPLNRFPGPVSHAISRIPYFYRAVRGTLPFDMLKLHERYGDIVRIAPDELAFSHPDAWKDIFGHKNGEPEMAKAAWFYRPLDDPLHIVNEDTDEHRRLRRQMAHGFSEKSMRAQEPIIRKYVDLLLEKLHQNCKNGSLVISDWYNFTTFDIIGDLAFGEPFGCLDGCNYDQWIKGIFEGAYLGSFMQALSFVPWLKSTLLLLVPKSMQEAHQRHKELTKAKMLRRAAITEKRPDLIEGLLRNKDELKLGLDKLIANAEILIIGGSETTASLLSGITYLLLQNPNAYETLKNEVRSKFNHQGEINLISVNKLSYMLACLDEALRMYPPIANGLPRVCPKEGCWVLGEYIPGKTVLSIHQWALYRREKHFKDPNTYHPERFLSSPEFLDDRRDAFQPFHTGPRNCLGRNLAYSEMRLILALVIFNFDMKIAAESKDWIRQRNYVMWDKGPLKNRDLPIASFKGPAQDAKLASLEFNSRLVYTNVYPLHIDQDNMKLFCLAGPFIWSLASASLSPSPSTTGSSISTPSGNVQITKNEQCACRKLTQSFGRSVILPGQKNYTQQIVDDYWDIRAVLSPACVFVPDTADAVASALQILSACNAQFAVRGGGHMNYPGSNNIDDGVLVALSGLDSYQVHNDTIDVGPGLTWYDVYKALAPYRRAAIGGRLKTIGVPGLALIGGFHYFNNKYGYAMDNVVSYDVVLGNGTQVVASNVSHPDLFWALKGGANNYGIVTKFTLNTFDLPQITTSIQVFNETYFPSFFEAMCHSASVDEKDPIAAGMIATVAYNATTKVASASLLGVQEGVSNPPSQFANFTKIPATRRINNVTTLSQWAETLDSPKQMFRVMFSHKTMKPDPGMLYSIYKAWKAAVDDISDVEGLYPTFVLNEITPSSLRVAQTNGVGNVWGLEPEPLMIWQFSTGWANAQDDLRVEAWARQLTEHLHSINREKGLASEFIYMGDAGEWQDPYAGFPYENVQRMRDIRAAYDPKGIFSTLNWGGFKLGL</sequence>
<dbReference type="Proteomes" id="UP000190312">
    <property type="component" value="Unassembled WGS sequence"/>
</dbReference>
<gene>
    <name evidence="11" type="ORF">OAory_01009190</name>
</gene>
<dbReference type="InterPro" id="IPR036318">
    <property type="entry name" value="FAD-bd_PCMH-like_sf"/>
</dbReference>
<evidence type="ECO:0000259" key="10">
    <source>
        <dbReference type="PROSITE" id="PS51387"/>
    </source>
</evidence>
<proteinExistence type="inferred from homology"/>
<evidence type="ECO:0000256" key="3">
    <source>
        <dbReference type="ARBA" id="ARBA00022617"/>
    </source>
</evidence>
<comment type="caution">
    <text evidence="11">The sequence shown here is derived from an EMBL/GenBank/DDBJ whole genome shotgun (WGS) entry which is preliminary data.</text>
</comment>
<dbReference type="InterPro" id="IPR002401">
    <property type="entry name" value="Cyt_P450_E_grp-I"/>
</dbReference>
<keyword evidence="7" id="KW-0503">Monooxygenase</keyword>